<proteinExistence type="predicted"/>
<evidence type="ECO:0000313" key="3">
    <source>
        <dbReference type="Proteomes" id="UP000598174"/>
    </source>
</evidence>
<gene>
    <name evidence="2" type="ORF">Afe05nite_02740</name>
</gene>
<comment type="caution">
    <text evidence="2">The sequence shown here is derived from an EMBL/GenBank/DDBJ whole genome shotgun (WGS) entry which is preliminary data.</text>
</comment>
<feature type="compositionally biased region" description="Basic and acidic residues" evidence="1">
    <location>
        <begin position="30"/>
        <end position="46"/>
    </location>
</feature>
<sequence length="68" mass="7078">MIAALRTPVIDSVVSCGVLNAYSPQPVGESLKRNQAEKGGRREPGRPVRQCVASAASQPRNSTAISSG</sequence>
<dbReference type="AlphaFoldDB" id="A0A919MBI3"/>
<accession>A0A919MBI3</accession>
<dbReference type="EMBL" id="BOMM01000001">
    <property type="protein sequence ID" value="GIE08434.1"/>
    <property type="molecule type" value="Genomic_DNA"/>
</dbReference>
<dbReference type="Proteomes" id="UP000598174">
    <property type="component" value="Unassembled WGS sequence"/>
</dbReference>
<evidence type="ECO:0000313" key="2">
    <source>
        <dbReference type="EMBL" id="GIE08434.1"/>
    </source>
</evidence>
<protein>
    <submittedName>
        <fullName evidence="2">Uncharacterized protein</fullName>
    </submittedName>
</protein>
<keyword evidence="3" id="KW-1185">Reference proteome</keyword>
<reference evidence="2" key="1">
    <citation type="submission" date="2021-01" db="EMBL/GenBank/DDBJ databases">
        <title>Whole genome shotgun sequence of Actinoplanes ferrugineus NBRC 15555.</title>
        <authorList>
            <person name="Komaki H."/>
            <person name="Tamura T."/>
        </authorList>
    </citation>
    <scope>NUCLEOTIDE SEQUENCE</scope>
    <source>
        <strain evidence="2">NBRC 15555</strain>
    </source>
</reference>
<name>A0A919MBI3_9ACTN</name>
<organism evidence="2 3">
    <name type="scientific">Paractinoplanes ferrugineus</name>
    <dbReference type="NCBI Taxonomy" id="113564"/>
    <lineage>
        <taxon>Bacteria</taxon>
        <taxon>Bacillati</taxon>
        <taxon>Actinomycetota</taxon>
        <taxon>Actinomycetes</taxon>
        <taxon>Micromonosporales</taxon>
        <taxon>Micromonosporaceae</taxon>
        <taxon>Paractinoplanes</taxon>
    </lineage>
</organism>
<feature type="region of interest" description="Disordered" evidence="1">
    <location>
        <begin position="27"/>
        <end position="68"/>
    </location>
</feature>
<evidence type="ECO:0000256" key="1">
    <source>
        <dbReference type="SAM" id="MobiDB-lite"/>
    </source>
</evidence>
<feature type="compositionally biased region" description="Polar residues" evidence="1">
    <location>
        <begin position="55"/>
        <end position="68"/>
    </location>
</feature>